<evidence type="ECO:0000256" key="13">
    <source>
        <dbReference type="HAMAP-Rule" id="MF_01228"/>
    </source>
</evidence>
<dbReference type="Pfam" id="PF01588">
    <property type="entry name" value="tRNA_bind"/>
    <property type="match status" value="1"/>
</dbReference>
<dbReference type="InterPro" id="IPR002547">
    <property type="entry name" value="tRNA-bd_dom"/>
</dbReference>
<comment type="catalytic activity">
    <reaction evidence="12 13">
        <text>tRNA(Met) + L-methionine + ATP = L-methionyl-tRNA(Met) + AMP + diphosphate</text>
        <dbReference type="Rhea" id="RHEA:13481"/>
        <dbReference type="Rhea" id="RHEA-COMP:9667"/>
        <dbReference type="Rhea" id="RHEA-COMP:9698"/>
        <dbReference type="ChEBI" id="CHEBI:30616"/>
        <dbReference type="ChEBI" id="CHEBI:33019"/>
        <dbReference type="ChEBI" id="CHEBI:57844"/>
        <dbReference type="ChEBI" id="CHEBI:78442"/>
        <dbReference type="ChEBI" id="CHEBI:78530"/>
        <dbReference type="ChEBI" id="CHEBI:456215"/>
        <dbReference type="EC" id="6.1.1.10"/>
    </reaction>
</comment>
<evidence type="ECO:0000256" key="4">
    <source>
        <dbReference type="ARBA" id="ARBA00022490"/>
    </source>
</evidence>
<dbReference type="SUPFAM" id="SSF47323">
    <property type="entry name" value="Anticodon-binding domain of a subclass of class I aminoacyl-tRNA synthetases"/>
    <property type="match status" value="1"/>
</dbReference>
<dbReference type="PANTHER" id="PTHR43326">
    <property type="entry name" value="METHIONYL-TRNA SYNTHETASE"/>
    <property type="match status" value="1"/>
</dbReference>
<dbReference type="NCBIfam" id="TIGR00399">
    <property type="entry name" value="metG_C_term"/>
    <property type="match status" value="1"/>
</dbReference>
<keyword evidence="13" id="KW-0862">Zinc</keyword>
<sequence length="642" mass="73319">MSKKTFYITTPIYYPSAKLHIGNTYTTVAADALARFKRLTGYDVLFLTGTDEHGQKIQRVAEEKGLKPKEYLDDMVDSIKELWKLMNISYDKFIRTTDDYHVKAVQKIFKKLYDQGDIYKGEYEGWYCTPCESFWRESQLENHNCPDCGRPVEKTKEEAYFFKMSKYADKLIKYIEEHPDFIQPESRKNEMLNNFLRPGLQDLCISRTSFDWGIPVSFDNKHVIYVWIDALSNYITALGYNSDNQELLEKYWPANVHLVGKDILRFHTIYWPIMLMALGIELPKQVFGHGWLLVDGGKMSKSKGNVVDPVVLVDHFGEDTVRYYLLREIPFGSDGLFNNELFIKKINSDLANDLGNLLSRTVAMVQKYFDGVMPAPVAKEAIDDELINLALATREKVENNMDKLRIPESLDEIWTLIGRANKYIDETTPWILAKDENKKDRLGTVLYNLSETLRIISVLISAFLPKTSEKINEQLNVNLTTWDSIASFDGTKAGTKVVKGDALFPRIDVEAKIEELNNLKKEEEPKREIKPIKEEITIDDFDKIDLRVVKVISCEPVKGAKKLLKLKVDLGGEERQVISGIAQYYKPEELVGKSVILVANLKPVKLRGELSQGMILAAATDDDSKLFTVTIPGELPTGSQVN</sequence>
<dbReference type="InterPro" id="IPR012340">
    <property type="entry name" value="NA-bd_OB-fold"/>
</dbReference>
<comment type="function">
    <text evidence="1 13">Is required not only for elongation of protein synthesis but also for the initiation of all mRNA translation through initiator tRNA(fMet) aminoacylation.</text>
</comment>
<name>A0ABY0QMJ8_CLOCO</name>
<proteinExistence type="inferred from homology"/>
<keyword evidence="9 13" id="KW-0694">RNA-binding</keyword>
<dbReference type="Gene3D" id="2.40.50.140">
    <property type="entry name" value="Nucleic acid-binding proteins"/>
    <property type="match status" value="1"/>
</dbReference>
<dbReference type="Gene3D" id="1.10.730.10">
    <property type="entry name" value="Isoleucyl-tRNA Synthetase, Domain 1"/>
    <property type="match status" value="1"/>
</dbReference>
<evidence type="ECO:0000256" key="6">
    <source>
        <dbReference type="ARBA" id="ARBA00022598"/>
    </source>
</evidence>
<comment type="cofactor">
    <cofactor evidence="13">
        <name>Zn(2+)</name>
        <dbReference type="ChEBI" id="CHEBI:29105"/>
    </cofactor>
    <text evidence="13">Binds 1 zinc ion per subunit.</text>
</comment>
<dbReference type="InterPro" id="IPR014729">
    <property type="entry name" value="Rossmann-like_a/b/a_fold"/>
</dbReference>
<evidence type="ECO:0000313" key="15">
    <source>
        <dbReference type="EMBL" id="SDL27235.1"/>
    </source>
</evidence>
<dbReference type="InterPro" id="IPR015413">
    <property type="entry name" value="Methionyl/Leucyl_tRNA_Synth"/>
</dbReference>
<dbReference type="EC" id="6.1.1.10" evidence="13"/>
<evidence type="ECO:0000256" key="12">
    <source>
        <dbReference type="ARBA" id="ARBA00047364"/>
    </source>
</evidence>
<dbReference type="Gene3D" id="2.170.220.10">
    <property type="match status" value="1"/>
</dbReference>
<gene>
    <name evidence="13" type="primary">metG</name>
    <name evidence="15" type="ORF">SAMN05216497_11535</name>
</gene>
<dbReference type="HAMAP" id="MF_01228">
    <property type="entry name" value="Met_tRNA_synth_type2"/>
    <property type="match status" value="1"/>
</dbReference>
<keyword evidence="16" id="KW-1185">Reference proteome</keyword>
<dbReference type="CDD" id="cd07957">
    <property type="entry name" value="Anticodon_Ia_Met"/>
    <property type="match status" value="1"/>
</dbReference>
<comment type="subunit">
    <text evidence="3 13">Homodimer.</text>
</comment>
<dbReference type="EMBL" id="FNGL01000015">
    <property type="protein sequence ID" value="SDL27235.1"/>
    <property type="molecule type" value="Genomic_DNA"/>
</dbReference>
<keyword evidence="5 13" id="KW-0820">tRNA-binding</keyword>
<dbReference type="CDD" id="cd00814">
    <property type="entry name" value="MetRS_core"/>
    <property type="match status" value="1"/>
</dbReference>
<accession>A0ABY0QMJ8</accession>
<dbReference type="Pfam" id="PF19303">
    <property type="entry name" value="Anticodon_3"/>
    <property type="match status" value="1"/>
</dbReference>
<dbReference type="SUPFAM" id="SSF50249">
    <property type="entry name" value="Nucleic acid-binding proteins"/>
    <property type="match status" value="1"/>
</dbReference>
<dbReference type="CDD" id="cd02800">
    <property type="entry name" value="tRNA_bind_EcMetRS_like"/>
    <property type="match status" value="1"/>
</dbReference>
<dbReference type="InterPro" id="IPR023457">
    <property type="entry name" value="Met-tRNA_synth_2"/>
</dbReference>
<evidence type="ECO:0000259" key="14">
    <source>
        <dbReference type="PROSITE" id="PS50886"/>
    </source>
</evidence>
<evidence type="ECO:0000256" key="9">
    <source>
        <dbReference type="ARBA" id="ARBA00022884"/>
    </source>
</evidence>
<evidence type="ECO:0000256" key="11">
    <source>
        <dbReference type="ARBA" id="ARBA00023146"/>
    </source>
</evidence>
<keyword evidence="4 13" id="KW-0963">Cytoplasm</keyword>
<evidence type="ECO:0000256" key="2">
    <source>
        <dbReference type="ARBA" id="ARBA00004496"/>
    </source>
</evidence>
<keyword evidence="13" id="KW-0479">Metal-binding</keyword>
<feature type="short sequence motif" description="'HIGH' region" evidence="13">
    <location>
        <begin position="13"/>
        <end position="23"/>
    </location>
</feature>
<dbReference type="InterPro" id="IPR014758">
    <property type="entry name" value="Met-tRNA_synth"/>
</dbReference>
<dbReference type="InterPro" id="IPR001412">
    <property type="entry name" value="aa-tRNA-synth_I_CS"/>
</dbReference>
<evidence type="ECO:0000256" key="7">
    <source>
        <dbReference type="ARBA" id="ARBA00022741"/>
    </source>
</evidence>
<dbReference type="RefSeq" id="WP_089866746.1">
    <property type="nucleotide sequence ID" value="NZ_FNGL01000015.1"/>
</dbReference>
<evidence type="ECO:0000256" key="8">
    <source>
        <dbReference type="ARBA" id="ARBA00022840"/>
    </source>
</evidence>
<dbReference type="InterPro" id="IPR033911">
    <property type="entry name" value="MetRS_core"/>
</dbReference>
<evidence type="ECO:0000256" key="5">
    <source>
        <dbReference type="ARBA" id="ARBA00022555"/>
    </source>
</evidence>
<dbReference type="PRINTS" id="PR01041">
    <property type="entry name" value="TRNASYNTHMET"/>
</dbReference>
<dbReference type="PANTHER" id="PTHR43326:SF1">
    <property type="entry name" value="METHIONINE--TRNA LIGASE, MITOCHONDRIAL"/>
    <property type="match status" value="1"/>
</dbReference>
<dbReference type="Gene3D" id="3.40.50.620">
    <property type="entry name" value="HUPs"/>
    <property type="match status" value="1"/>
</dbReference>
<dbReference type="InterPro" id="IPR041872">
    <property type="entry name" value="Anticodon_Met"/>
</dbReference>
<reference evidence="15 16" key="1">
    <citation type="submission" date="2016-10" db="EMBL/GenBank/DDBJ databases">
        <authorList>
            <person name="Varghese N."/>
            <person name="Submissions S."/>
        </authorList>
    </citation>
    <scope>NUCLEOTIDE SEQUENCE [LARGE SCALE GENOMIC DNA]</scope>
    <source>
        <strain evidence="15 16">NLAE-zl-C224</strain>
    </source>
</reference>
<dbReference type="PROSITE" id="PS00178">
    <property type="entry name" value="AA_TRNA_LIGASE_I"/>
    <property type="match status" value="1"/>
</dbReference>
<dbReference type="NCBIfam" id="TIGR00398">
    <property type="entry name" value="metG"/>
    <property type="match status" value="1"/>
</dbReference>
<organism evidence="15 16">
    <name type="scientific">Clostridium cochlearium</name>
    <dbReference type="NCBI Taxonomy" id="1494"/>
    <lineage>
        <taxon>Bacteria</taxon>
        <taxon>Bacillati</taxon>
        <taxon>Bacillota</taxon>
        <taxon>Clostridia</taxon>
        <taxon>Eubacteriales</taxon>
        <taxon>Clostridiaceae</taxon>
        <taxon>Clostridium</taxon>
    </lineage>
</organism>
<dbReference type="InterPro" id="IPR009080">
    <property type="entry name" value="tRNAsynth_Ia_anticodon-bd"/>
</dbReference>
<dbReference type="InterPro" id="IPR004495">
    <property type="entry name" value="Met-tRNA-synth_bsu_C"/>
</dbReference>
<keyword evidence="7 13" id="KW-0547">Nucleotide-binding</keyword>
<dbReference type="Proteomes" id="UP000198811">
    <property type="component" value="Unassembled WGS sequence"/>
</dbReference>
<feature type="binding site" evidence="13">
    <location>
        <position position="145"/>
    </location>
    <ligand>
        <name>Zn(2+)</name>
        <dbReference type="ChEBI" id="CHEBI:29105"/>
    </ligand>
</feature>
<evidence type="ECO:0000256" key="1">
    <source>
        <dbReference type="ARBA" id="ARBA00003314"/>
    </source>
</evidence>
<comment type="caution">
    <text evidence="13">Lacks conserved residue(s) required for the propagation of feature annotation.</text>
</comment>
<keyword evidence="8 13" id="KW-0067">ATP-binding</keyword>
<protein>
    <recommendedName>
        <fullName evidence="13">Methionine--tRNA ligase</fullName>
        <ecNumber evidence="13">6.1.1.10</ecNumber>
    </recommendedName>
    <alternativeName>
        <fullName evidence="13">Methionyl-tRNA synthetase</fullName>
        <shortName evidence="13">MetRS</shortName>
    </alternativeName>
</protein>
<evidence type="ECO:0000256" key="3">
    <source>
        <dbReference type="ARBA" id="ARBA00011738"/>
    </source>
</evidence>
<dbReference type="PROSITE" id="PS50886">
    <property type="entry name" value="TRBD"/>
    <property type="match status" value="1"/>
</dbReference>
<comment type="similarity">
    <text evidence="13">Belongs to the class-I aminoacyl-tRNA synthetase family. MetG type 2A subfamily.</text>
</comment>
<feature type="short sequence motif" description="'KMSKS' region" evidence="13">
    <location>
        <begin position="298"/>
        <end position="302"/>
    </location>
</feature>
<evidence type="ECO:0000313" key="16">
    <source>
        <dbReference type="Proteomes" id="UP000198811"/>
    </source>
</evidence>
<keyword evidence="10 13" id="KW-0648">Protein biosynthesis</keyword>
<dbReference type="SUPFAM" id="SSF52374">
    <property type="entry name" value="Nucleotidylyl transferase"/>
    <property type="match status" value="1"/>
</dbReference>
<comment type="subcellular location">
    <subcellularLocation>
        <location evidence="2 13">Cytoplasm</location>
    </subcellularLocation>
</comment>
<dbReference type="Pfam" id="PF09334">
    <property type="entry name" value="tRNA-synt_1g"/>
    <property type="match status" value="1"/>
</dbReference>
<comment type="caution">
    <text evidence="15">The sequence shown here is derived from an EMBL/GenBank/DDBJ whole genome shotgun (WGS) entry which is preliminary data.</text>
</comment>
<feature type="binding site" evidence="13">
    <location>
        <position position="128"/>
    </location>
    <ligand>
        <name>Zn(2+)</name>
        <dbReference type="ChEBI" id="CHEBI:29105"/>
    </ligand>
</feature>
<keyword evidence="6 13" id="KW-0436">Ligase</keyword>
<feature type="domain" description="TRNA-binding" evidence="14">
    <location>
        <begin position="540"/>
        <end position="642"/>
    </location>
</feature>
<feature type="binding site" evidence="13">
    <location>
        <position position="131"/>
    </location>
    <ligand>
        <name>Zn(2+)</name>
        <dbReference type="ChEBI" id="CHEBI:29105"/>
    </ligand>
</feature>
<feature type="binding site" evidence="13">
    <location>
        <position position="148"/>
    </location>
    <ligand>
        <name>Zn(2+)</name>
        <dbReference type="ChEBI" id="CHEBI:29105"/>
    </ligand>
</feature>
<keyword evidence="11 13" id="KW-0030">Aminoacyl-tRNA synthetase</keyword>
<evidence type="ECO:0000256" key="10">
    <source>
        <dbReference type="ARBA" id="ARBA00022917"/>
    </source>
</evidence>
<dbReference type="NCBIfam" id="NF008900">
    <property type="entry name" value="PRK12267.1"/>
    <property type="match status" value="1"/>
</dbReference>